<sequence length="120" mass="13646">MRKNTLVIGGIVAALLTTNGVTAYKYNKDINSLESKLHNKTEQLSELSGEYLKLSKVSDQQSNKIQSLSDKVYRLNDKNTVLTTKFNNLNKKVKKQENTITVLKQELEQAKKRNKESPHP</sequence>
<proteinExistence type="predicted"/>
<dbReference type="SUPFAM" id="SSF90257">
    <property type="entry name" value="Myosin rod fragments"/>
    <property type="match status" value="1"/>
</dbReference>
<organism evidence="2 3">
    <name type="scientific">Peribacillus asahii</name>
    <dbReference type="NCBI Taxonomy" id="228899"/>
    <lineage>
        <taxon>Bacteria</taxon>
        <taxon>Bacillati</taxon>
        <taxon>Bacillota</taxon>
        <taxon>Bacilli</taxon>
        <taxon>Bacillales</taxon>
        <taxon>Bacillaceae</taxon>
        <taxon>Peribacillus</taxon>
    </lineage>
</organism>
<dbReference type="Gene3D" id="1.20.1170.10">
    <property type="match status" value="1"/>
</dbReference>
<dbReference type="KEGG" id="pasa:BAOM_2972"/>
<accession>A0A3Q9RPT4</accession>
<dbReference type="EMBL" id="CP026095">
    <property type="protein sequence ID" value="AZV43581.1"/>
    <property type="molecule type" value="Genomic_DNA"/>
</dbReference>
<keyword evidence="1" id="KW-0175">Coiled coil</keyword>
<reference evidence="2 3" key="1">
    <citation type="submission" date="2018-01" db="EMBL/GenBank/DDBJ databases">
        <title>Bacillus asahii Genome sequencing and assembly.</title>
        <authorList>
            <person name="Jiang H."/>
            <person name="Feng Y."/>
            <person name="Zhao F."/>
            <person name="Lin X."/>
        </authorList>
    </citation>
    <scope>NUCLEOTIDE SEQUENCE [LARGE SCALE GENOMIC DNA]</scope>
    <source>
        <strain evidence="2 3">OM18</strain>
    </source>
</reference>
<dbReference type="AlphaFoldDB" id="A0A3Q9RPT4"/>
<dbReference type="RefSeq" id="WP_127760729.1">
    <property type="nucleotide sequence ID" value="NZ_CP026095.1"/>
</dbReference>
<name>A0A3Q9RPT4_9BACI</name>
<evidence type="ECO:0000256" key="1">
    <source>
        <dbReference type="SAM" id="Coils"/>
    </source>
</evidence>
<protein>
    <submittedName>
        <fullName evidence="2">Uncharacterized protein</fullName>
    </submittedName>
</protein>
<evidence type="ECO:0000313" key="3">
    <source>
        <dbReference type="Proteomes" id="UP000283095"/>
    </source>
</evidence>
<gene>
    <name evidence="2" type="ORF">BAOM_2972</name>
</gene>
<dbReference type="Proteomes" id="UP000283095">
    <property type="component" value="Chromosome"/>
</dbReference>
<evidence type="ECO:0000313" key="2">
    <source>
        <dbReference type="EMBL" id="AZV43581.1"/>
    </source>
</evidence>
<feature type="coiled-coil region" evidence="1">
    <location>
        <begin position="86"/>
        <end position="113"/>
    </location>
</feature>